<evidence type="ECO:0000313" key="2">
    <source>
        <dbReference type="EMBL" id="MFC3883719.1"/>
    </source>
</evidence>
<reference evidence="3" key="1">
    <citation type="journal article" date="2019" name="Int. J. Syst. Evol. Microbiol.">
        <title>The Global Catalogue of Microorganisms (GCM) 10K type strain sequencing project: providing services to taxonomists for standard genome sequencing and annotation.</title>
        <authorList>
            <consortium name="The Broad Institute Genomics Platform"/>
            <consortium name="The Broad Institute Genome Sequencing Center for Infectious Disease"/>
            <person name="Wu L."/>
            <person name="Ma J."/>
        </authorList>
    </citation>
    <scope>NUCLEOTIDE SEQUENCE [LARGE SCALE GENOMIC DNA]</scope>
    <source>
        <strain evidence="3">CCUG 61889</strain>
    </source>
</reference>
<sequence>MPIVATDEWLAELVKRPHSFVQKLTAYFPEVSAKEVIPLLVSHGMFHVGKEPPMRIEAFTKQNLWKMIAPHYNKLQTLWSGPDIPVLLFPSNSMNRRIQREFNGKSGVAFSDKLFLFANEDIEKNELLAVLTHEYHHICRLKAMKKKEGELTLLDTLVMEGLAEHAVKEQVGKQYLAPWTNYYQRKQAAHYWNKYIKPNRHIKKEERKHDELLYGMRWYPKMVGYSVGFHLVAGYTEARELPSGKLLHVPAEEIAAKSGLQM</sequence>
<dbReference type="RefSeq" id="WP_377914479.1">
    <property type="nucleotide sequence ID" value="NZ_JBHRZT010000039.1"/>
</dbReference>
<protein>
    <submittedName>
        <fullName evidence="2">DUF2268 domain-containing protein</fullName>
    </submittedName>
</protein>
<keyword evidence="3" id="KW-1185">Reference proteome</keyword>
<proteinExistence type="predicted"/>
<dbReference type="Proteomes" id="UP001595752">
    <property type="component" value="Unassembled WGS sequence"/>
</dbReference>
<dbReference type="Pfam" id="PF10026">
    <property type="entry name" value="DUF2268"/>
    <property type="match status" value="1"/>
</dbReference>
<dbReference type="EMBL" id="JBHRZT010000039">
    <property type="protein sequence ID" value="MFC3883719.1"/>
    <property type="molecule type" value="Genomic_DNA"/>
</dbReference>
<comment type="caution">
    <text evidence="2">The sequence shown here is derived from an EMBL/GenBank/DDBJ whole genome shotgun (WGS) entry which is preliminary data.</text>
</comment>
<dbReference type="InterPro" id="IPR018728">
    <property type="entry name" value="DUF2268"/>
</dbReference>
<evidence type="ECO:0000259" key="1">
    <source>
        <dbReference type="Pfam" id="PF10026"/>
    </source>
</evidence>
<accession>A0ABV8B2F5</accession>
<feature type="domain" description="DUF2268" evidence="1">
    <location>
        <begin position="64"/>
        <end position="255"/>
    </location>
</feature>
<gene>
    <name evidence="2" type="ORF">ACFOU2_09500</name>
</gene>
<organism evidence="2 3">
    <name type="scientific">Bacillus songklensis</name>
    <dbReference type="NCBI Taxonomy" id="1069116"/>
    <lineage>
        <taxon>Bacteria</taxon>
        <taxon>Bacillati</taxon>
        <taxon>Bacillota</taxon>
        <taxon>Bacilli</taxon>
        <taxon>Bacillales</taxon>
        <taxon>Bacillaceae</taxon>
        <taxon>Bacillus</taxon>
    </lineage>
</organism>
<name>A0ABV8B2F5_9BACI</name>
<evidence type="ECO:0000313" key="3">
    <source>
        <dbReference type="Proteomes" id="UP001595752"/>
    </source>
</evidence>